<feature type="signal peptide" evidence="1">
    <location>
        <begin position="1"/>
        <end position="23"/>
    </location>
</feature>
<keyword evidence="3" id="KW-1185">Reference proteome</keyword>
<dbReference type="CDD" id="cd13440">
    <property type="entry name" value="CamS_repeat_2"/>
    <property type="match status" value="1"/>
</dbReference>
<protein>
    <submittedName>
        <fullName evidence="2">CamS family sex pheromone protein</fullName>
    </submittedName>
</protein>
<sequence length="391" mass="43443">MKKWLPLLVTVVLLTAGCTSNFGSEDKVVQEKNNQKETAIIPNYQISDNYYRTILPYKPSKSRGLTVNNLNTRYDIQEFETGLLRVAKTTYSPEKYLFQEGQILDADTLKMWLNRKFTPSQWKAVQKEVNPPSQNIGLNPPLSGKGSIDSQNQNSPIYLANILEHDYLVKTDKNTVRLGGVVIGLALNSTNSYQSQNGTTTQSSLSQAAIDSEGKSIAAEVVKRLRAMSELKNVPITIALFEQKDKDSVVPGNYFAYTNVPAGSSSIGSWNAIQNQYYLFPSSQADSDHPHDAGVFDKFKKRVENYFPNYNGVIGRAFYNGNKLTQLKAEIPLQFFGEAEVIGFTQYIAGIVPSIFPDTIDLQIKITAGGDIKALITRSPGQTDTSVHIYQ</sequence>
<dbReference type="RefSeq" id="WP_066267122.1">
    <property type="nucleotide sequence ID" value="NZ_JARMAB010000007.1"/>
</dbReference>
<dbReference type="Pfam" id="PF07537">
    <property type="entry name" value="CamS"/>
    <property type="match status" value="1"/>
</dbReference>
<dbReference type="Proteomes" id="UP001341444">
    <property type="component" value="Unassembled WGS sequence"/>
</dbReference>
<accession>A0ABU6MF18</accession>
<evidence type="ECO:0000313" key="3">
    <source>
        <dbReference type="Proteomes" id="UP001341444"/>
    </source>
</evidence>
<feature type="chain" id="PRO_5047456157" evidence="1">
    <location>
        <begin position="24"/>
        <end position="391"/>
    </location>
</feature>
<comment type="caution">
    <text evidence="2">The sequence shown here is derived from an EMBL/GenBank/DDBJ whole genome shotgun (WGS) entry which is preliminary data.</text>
</comment>
<dbReference type="PROSITE" id="PS51257">
    <property type="entry name" value="PROKAR_LIPOPROTEIN"/>
    <property type="match status" value="1"/>
</dbReference>
<dbReference type="EMBL" id="JARMAB010000007">
    <property type="protein sequence ID" value="MED1202641.1"/>
    <property type="molecule type" value="Genomic_DNA"/>
</dbReference>
<dbReference type="Gene3D" id="3.10.570.10">
    <property type="entry name" value="sex pheromone staph- cam373 precursor domain"/>
    <property type="match status" value="1"/>
</dbReference>
<evidence type="ECO:0000256" key="1">
    <source>
        <dbReference type="SAM" id="SignalP"/>
    </source>
</evidence>
<dbReference type="CDD" id="cd13441">
    <property type="entry name" value="CamS_repeat_1"/>
    <property type="match status" value="1"/>
</dbReference>
<proteinExistence type="predicted"/>
<reference evidence="2 3" key="1">
    <citation type="submission" date="2023-03" db="EMBL/GenBank/DDBJ databases">
        <title>Bacillus Genome Sequencing.</title>
        <authorList>
            <person name="Dunlap C."/>
        </authorList>
    </citation>
    <scope>NUCLEOTIDE SEQUENCE [LARGE SCALE GENOMIC DNA]</scope>
    <source>
        <strain evidence="2 3">B-23453</strain>
    </source>
</reference>
<keyword evidence="1" id="KW-0732">Signal</keyword>
<evidence type="ECO:0000313" key="2">
    <source>
        <dbReference type="EMBL" id="MED1202641.1"/>
    </source>
</evidence>
<dbReference type="PIRSF" id="PIRSF012509">
    <property type="entry name" value="CamS"/>
    <property type="match status" value="1"/>
</dbReference>
<organism evidence="2 3">
    <name type="scientific">Heyndrickxia acidicola</name>
    <dbReference type="NCBI Taxonomy" id="209389"/>
    <lineage>
        <taxon>Bacteria</taxon>
        <taxon>Bacillati</taxon>
        <taxon>Bacillota</taxon>
        <taxon>Bacilli</taxon>
        <taxon>Bacillales</taxon>
        <taxon>Bacillaceae</taxon>
        <taxon>Heyndrickxia</taxon>
    </lineage>
</organism>
<gene>
    <name evidence="2" type="ORF">P4T90_05980</name>
</gene>
<dbReference type="InterPro" id="IPR011426">
    <property type="entry name" value="CamS"/>
</dbReference>
<name>A0ABU6MF18_9BACI</name>